<dbReference type="SMART" id="SM00966">
    <property type="entry name" value="SpoVT_AbrB"/>
    <property type="match status" value="1"/>
</dbReference>
<dbReference type="InterPro" id="IPR037914">
    <property type="entry name" value="SpoVT-AbrB_sf"/>
</dbReference>
<protein>
    <submittedName>
        <fullName evidence="2">AbrB/MazE/SpoVT family DNA-binding domain-containing protein</fullName>
    </submittedName>
</protein>
<keyword evidence="2" id="KW-0238">DNA-binding</keyword>
<dbReference type="Proteomes" id="UP000509750">
    <property type="component" value="Chromosome"/>
</dbReference>
<feature type="domain" description="SpoVT-AbrB" evidence="1">
    <location>
        <begin position="2"/>
        <end position="47"/>
    </location>
</feature>
<evidence type="ECO:0000313" key="2">
    <source>
        <dbReference type="EMBL" id="QLG28673.1"/>
    </source>
</evidence>
<dbReference type="CDD" id="cd16320">
    <property type="entry name" value="MraZ_N"/>
    <property type="match status" value="1"/>
</dbReference>
<dbReference type="OrthoDB" id="30861at2157"/>
<name>A0A7D5H1Q8_9EURY</name>
<dbReference type="InterPro" id="IPR035642">
    <property type="entry name" value="MraZ_N"/>
</dbReference>
<dbReference type="KEGG" id="halg:HUG10_14465"/>
<dbReference type="NCBIfam" id="TIGR01439">
    <property type="entry name" value="lp_hng_hel_AbrB"/>
    <property type="match status" value="1"/>
</dbReference>
<sequence length="86" mass="9939">MSTDRRIDEKGRITLPKELRDRLGLEPGEEVIVELEDGSIRVRPHVVREEARNRLRGCVNADTRKRPVERIDPADLKRVWTSDLPG</sequence>
<proteinExistence type="predicted"/>
<evidence type="ECO:0000259" key="1">
    <source>
        <dbReference type="PROSITE" id="PS51740"/>
    </source>
</evidence>
<keyword evidence="3" id="KW-1185">Reference proteome</keyword>
<reference evidence="2 3" key="1">
    <citation type="submission" date="2020-07" db="EMBL/GenBank/DDBJ databases">
        <title>Gai3-2, isolated from salt lake.</title>
        <authorList>
            <person name="Cui H."/>
            <person name="Shi X."/>
        </authorList>
    </citation>
    <scope>NUCLEOTIDE SEQUENCE [LARGE SCALE GENOMIC DNA]</scope>
    <source>
        <strain evidence="2 3">Gai3-2</strain>
    </source>
</reference>
<gene>
    <name evidence="2" type="ORF">HUG10_14465</name>
</gene>
<dbReference type="SUPFAM" id="SSF89447">
    <property type="entry name" value="AbrB/MazE/MraZ-like"/>
    <property type="match status" value="1"/>
</dbReference>
<dbReference type="EMBL" id="CP058529">
    <property type="protein sequence ID" value="QLG28673.1"/>
    <property type="molecule type" value="Genomic_DNA"/>
</dbReference>
<dbReference type="GeneID" id="56030060"/>
<dbReference type="RefSeq" id="WP_179170247.1">
    <property type="nucleotide sequence ID" value="NZ_CP058529.1"/>
</dbReference>
<dbReference type="InterPro" id="IPR007159">
    <property type="entry name" value="SpoVT-AbrB_dom"/>
</dbReference>
<dbReference type="AlphaFoldDB" id="A0A7D5H1Q8"/>
<dbReference type="Pfam" id="PF04014">
    <property type="entry name" value="MazE_antitoxin"/>
    <property type="match status" value="1"/>
</dbReference>
<evidence type="ECO:0000313" key="3">
    <source>
        <dbReference type="Proteomes" id="UP000509750"/>
    </source>
</evidence>
<dbReference type="Gene3D" id="2.10.260.10">
    <property type="match status" value="1"/>
</dbReference>
<accession>A0A7D5H1Q8</accession>
<organism evidence="2 3">
    <name type="scientific">Halorarum halophilum</name>
    <dbReference type="NCBI Taxonomy" id="2743090"/>
    <lineage>
        <taxon>Archaea</taxon>
        <taxon>Methanobacteriati</taxon>
        <taxon>Methanobacteriota</taxon>
        <taxon>Stenosarchaea group</taxon>
        <taxon>Halobacteria</taxon>
        <taxon>Halobacteriales</taxon>
        <taxon>Haloferacaceae</taxon>
        <taxon>Halorarum</taxon>
    </lineage>
</organism>
<dbReference type="GO" id="GO:0003677">
    <property type="term" value="F:DNA binding"/>
    <property type="evidence" value="ECO:0007669"/>
    <property type="project" value="UniProtKB-KW"/>
</dbReference>
<dbReference type="PROSITE" id="PS51740">
    <property type="entry name" value="SPOVT_ABRB"/>
    <property type="match status" value="1"/>
</dbReference>